<dbReference type="PROSITE" id="PS00211">
    <property type="entry name" value="ABC_TRANSPORTER_1"/>
    <property type="match status" value="1"/>
</dbReference>
<dbReference type="GO" id="GO:0016887">
    <property type="term" value="F:ATP hydrolysis activity"/>
    <property type="evidence" value="ECO:0007669"/>
    <property type="project" value="InterPro"/>
</dbReference>
<feature type="domain" description="ABC transporter" evidence="9">
    <location>
        <begin position="880"/>
        <end position="1107"/>
    </location>
</feature>
<feature type="domain" description="ABC transmembrane type-1" evidence="10">
    <location>
        <begin position="564"/>
        <end position="846"/>
    </location>
</feature>
<evidence type="ECO:0000256" key="7">
    <source>
        <dbReference type="SAM" id="MobiDB-lite"/>
    </source>
</evidence>
<evidence type="ECO:0000313" key="11">
    <source>
        <dbReference type="EMBL" id="AFU02657.1"/>
    </source>
</evidence>
<dbReference type="GO" id="GO:0005886">
    <property type="term" value="C:plasma membrane"/>
    <property type="evidence" value="ECO:0007669"/>
    <property type="project" value="UniProtKB-SubCell"/>
</dbReference>
<reference evidence="11 12" key="1">
    <citation type="journal article" date="2012" name="J. Bacteriol.">
        <title>Complete genome sequence of Nocardia brasiliensis HUJEG-1.</title>
        <authorList>
            <person name="Vera-Cabrera L."/>
            <person name="Ortiz-Lopez R."/>
            <person name="Elizondo-Gonzalez R."/>
            <person name="Perez-Maya A.A."/>
            <person name="Ocampo-Candiani J."/>
        </authorList>
    </citation>
    <scope>NUCLEOTIDE SEQUENCE [LARGE SCALE GENOMIC DNA]</scope>
    <source>
        <strain evidence="12">ATCC 700358</strain>
    </source>
</reference>
<evidence type="ECO:0000259" key="10">
    <source>
        <dbReference type="PROSITE" id="PS50929"/>
    </source>
</evidence>
<dbReference type="PANTHER" id="PTHR43394">
    <property type="entry name" value="ATP-DEPENDENT PERMEASE MDL1, MITOCHONDRIAL"/>
    <property type="match status" value="1"/>
</dbReference>
<feature type="transmembrane region" description="Helical" evidence="8">
    <location>
        <begin position="12"/>
        <end position="31"/>
    </location>
</feature>
<dbReference type="PANTHER" id="PTHR43394:SF1">
    <property type="entry name" value="ATP-BINDING CASSETTE SUB-FAMILY B MEMBER 10, MITOCHONDRIAL"/>
    <property type="match status" value="1"/>
</dbReference>
<keyword evidence="4 11" id="KW-0067">ATP-binding</keyword>
<dbReference type="InterPro" id="IPR036640">
    <property type="entry name" value="ABC1_TM_sf"/>
</dbReference>
<evidence type="ECO:0000256" key="3">
    <source>
        <dbReference type="ARBA" id="ARBA00022741"/>
    </source>
</evidence>
<dbReference type="Gene3D" id="3.40.50.300">
    <property type="entry name" value="P-loop containing nucleotide triphosphate hydrolases"/>
    <property type="match status" value="2"/>
</dbReference>
<feature type="transmembrane region" description="Helical" evidence="8">
    <location>
        <begin position="703"/>
        <end position="721"/>
    </location>
</feature>
<dbReference type="Proteomes" id="UP000006304">
    <property type="component" value="Chromosome"/>
</dbReference>
<dbReference type="eggNOG" id="COG1132">
    <property type="taxonomic scope" value="Bacteria"/>
</dbReference>
<evidence type="ECO:0000259" key="9">
    <source>
        <dbReference type="PROSITE" id="PS50893"/>
    </source>
</evidence>
<dbReference type="EMBL" id="CP003876">
    <property type="protein sequence ID" value="AFU02657.1"/>
    <property type="molecule type" value="Genomic_DNA"/>
</dbReference>
<dbReference type="AlphaFoldDB" id="K0EYU2"/>
<feature type="domain" description="ABC transmembrane type-1" evidence="10">
    <location>
        <begin position="1"/>
        <end position="252"/>
    </location>
</feature>
<name>K0EYU2_NOCB7</name>
<evidence type="ECO:0000256" key="8">
    <source>
        <dbReference type="SAM" id="Phobius"/>
    </source>
</evidence>
<dbReference type="GO" id="GO:0005524">
    <property type="term" value="F:ATP binding"/>
    <property type="evidence" value="ECO:0007669"/>
    <property type="project" value="UniProtKB-KW"/>
</dbReference>
<proteinExistence type="predicted"/>
<dbReference type="SMART" id="SM00382">
    <property type="entry name" value="AAA"/>
    <property type="match status" value="2"/>
</dbReference>
<dbReference type="Pfam" id="PF00664">
    <property type="entry name" value="ABC_membrane"/>
    <property type="match status" value="2"/>
</dbReference>
<dbReference type="SUPFAM" id="SSF90123">
    <property type="entry name" value="ABC transporter transmembrane region"/>
    <property type="match status" value="2"/>
</dbReference>
<keyword evidence="3" id="KW-0547">Nucleotide-binding</keyword>
<keyword evidence="12" id="KW-1185">Reference proteome</keyword>
<protein>
    <submittedName>
        <fullName evidence="11">ABC transporter ATP-binding protein</fullName>
    </submittedName>
</protein>
<dbReference type="GO" id="GO:0015421">
    <property type="term" value="F:ABC-type oligopeptide transporter activity"/>
    <property type="evidence" value="ECO:0007669"/>
    <property type="project" value="TreeGrafter"/>
</dbReference>
<evidence type="ECO:0000256" key="4">
    <source>
        <dbReference type="ARBA" id="ARBA00022840"/>
    </source>
</evidence>
<sequence>MDEVVIGGHSSVLLTSALIGGTVVAFGCTALRQWATAKAALAIQFHLRMELFAALPRIGGRWKSGDVLTRASSDFTAINSMIMLIPLVVGNAFYLLVASVFMIMMSWQLSLLMAVVVPLWTLRVHRSRRQLDAATTNVQQTTSGLVHIADQTIDRILLVKVFGRERREIAGFSTAAEDALRAQSDLIRLQARLTPALDVLTGVARVGVIAVGGLFALRGHLTIGTYLAFCTYLEQTSAPVRVFTTLLSTGRRTRTSTVRVFELLDTPAEVAEKSDAPLPPEGAAAVEFRSVCSGATLRDFTLGLHAGEMVAVVGARPELAAQLHGLLSRYRECDSGALRIGDCDVRDLALDPLRGAIGLVDTDPVLFSGSVRENIRLGRESVTEDKLHRAVSAAGVLSMVQDLPAGLDSEVGEHGRLLSGGQRQRVALARALVAPPPVLVLDDPVSAVDPIHEKWILSRLREEVRGSTTILVTNRRTAVLAADRIAVVAAGRVVDTGTHDELTARCAVYRHLVQDSAAAESDDDGTLYPIRASGPPASGERADRAESGPGPSEGLIRRLRGPLLIGLLLIALCTGLDLLLPLVVGRSIDAGIRADSLTAILFAALAGLAIVLARWAASVQQIRSTRSTGARAAKDLRIRTFTRLQRLGLDYFDRQSNGSILTLLTADVDAVVGFLQNGLAIAVVQVVSLVSVAVVLLVLDSELFAMTLVFVPVFAAATLVFRRVSDVAYETTRARLGIINAQLRESLAGVRVLQSCGGWSAAQARYRELCIDYRTAQQHAQNCAAAYFPMVVLCKNGTATAIMIAGAAAVHSGRISVGDLAAFLLYIYLLFSPLQQLSQTYDSYRQAAIGVRRLRQLDKIPVLPADTPDSIPTPPLRGEIILDKVSFRYPGTDRDALTEISLRVPAGRSLALVGMSGAGKSTLAKLIARLHDPTSGVIEIDGQDIKRFTVSTYRQRVGLVPQEPRLTSGTVKDAIRYGAPLAQDSQVEFAARTVGADTSINRLSEGYDHPVDGAESALTAADRRLIALARAELADPDILLLDEPADAVPNKSRATRRRRTTVLIVHELAAAARADQIVVLHQGRLAEFGRHVELLARNGHYAELWKNYTA</sequence>
<dbReference type="InterPro" id="IPR003439">
    <property type="entry name" value="ABC_transporter-like_ATP-bd"/>
</dbReference>
<dbReference type="Pfam" id="PF00005">
    <property type="entry name" value="ABC_tran"/>
    <property type="match status" value="2"/>
</dbReference>
<dbReference type="CDD" id="cd18546">
    <property type="entry name" value="ABC_6TM_Rv0194_D2_like"/>
    <property type="match status" value="1"/>
</dbReference>
<feature type="transmembrane region" description="Helical" evidence="8">
    <location>
        <begin position="596"/>
        <end position="617"/>
    </location>
</feature>
<feature type="domain" description="ABC transporter" evidence="9">
    <location>
        <begin position="278"/>
        <end position="515"/>
    </location>
</feature>
<feature type="region of interest" description="Disordered" evidence="7">
    <location>
        <begin position="520"/>
        <end position="553"/>
    </location>
</feature>
<evidence type="ECO:0000256" key="6">
    <source>
        <dbReference type="ARBA" id="ARBA00023136"/>
    </source>
</evidence>
<dbReference type="InterPro" id="IPR011527">
    <property type="entry name" value="ABC1_TM_dom"/>
</dbReference>
<dbReference type="Gene3D" id="1.20.1560.10">
    <property type="entry name" value="ABC transporter type 1, transmembrane domain"/>
    <property type="match status" value="2"/>
</dbReference>
<gene>
    <name evidence="11" type="ORF">O3I_023510</name>
</gene>
<feature type="transmembrane region" description="Helical" evidence="8">
    <location>
        <begin position="679"/>
        <end position="697"/>
    </location>
</feature>
<feature type="transmembrane region" description="Helical" evidence="8">
    <location>
        <begin position="563"/>
        <end position="584"/>
    </location>
</feature>
<keyword evidence="5 8" id="KW-1133">Transmembrane helix</keyword>
<dbReference type="InterPro" id="IPR027417">
    <property type="entry name" value="P-loop_NTPase"/>
</dbReference>
<dbReference type="InterPro" id="IPR017871">
    <property type="entry name" value="ABC_transporter-like_CS"/>
</dbReference>
<keyword evidence="2 8" id="KW-0812">Transmembrane</keyword>
<evidence type="ECO:0000256" key="1">
    <source>
        <dbReference type="ARBA" id="ARBA00004651"/>
    </source>
</evidence>
<feature type="transmembrane region" description="Helical" evidence="8">
    <location>
        <begin position="67"/>
        <end position="87"/>
    </location>
</feature>
<evidence type="ECO:0000313" key="12">
    <source>
        <dbReference type="Proteomes" id="UP000006304"/>
    </source>
</evidence>
<comment type="subcellular location">
    <subcellularLocation>
        <location evidence="1">Cell membrane</location>
        <topology evidence="1">Multi-pass membrane protein</topology>
    </subcellularLocation>
</comment>
<dbReference type="KEGG" id="nbr:O3I_023510"/>
<dbReference type="STRING" id="1133849.O3I_023510"/>
<organism evidence="11 12">
    <name type="scientific">Nocardia brasiliensis (strain ATCC 700358 / HUJEG-1)</name>
    <dbReference type="NCBI Taxonomy" id="1133849"/>
    <lineage>
        <taxon>Bacteria</taxon>
        <taxon>Bacillati</taxon>
        <taxon>Actinomycetota</taxon>
        <taxon>Actinomycetes</taxon>
        <taxon>Mycobacteriales</taxon>
        <taxon>Nocardiaceae</taxon>
        <taxon>Nocardia</taxon>
    </lineage>
</organism>
<dbReference type="HOGENOM" id="CLU_000604_17_6_11"/>
<dbReference type="SUPFAM" id="SSF52540">
    <property type="entry name" value="P-loop containing nucleoside triphosphate hydrolases"/>
    <property type="match status" value="2"/>
</dbReference>
<feature type="transmembrane region" description="Helical" evidence="8">
    <location>
        <begin position="93"/>
        <end position="120"/>
    </location>
</feature>
<dbReference type="PROSITE" id="PS50929">
    <property type="entry name" value="ABC_TM1F"/>
    <property type="match status" value="2"/>
</dbReference>
<evidence type="ECO:0000256" key="2">
    <source>
        <dbReference type="ARBA" id="ARBA00022692"/>
    </source>
</evidence>
<keyword evidence="6 8" id="KW-0472">Membrane</keyword>
<dbReference type="InterPro" id="IPR039421">
    <property type="entry name" value="Type_1_exporter"/>
</dbReference>
<dbReference type="InterPro" id="IPR003593">
    <property type="entry name" value="AAA+_ATPase"/>
</dbReference>
<accession>K0EYU2</accession>
<dbReference type="PROSITE" id="PS50893">
    <property type="entry name" value="ABC_TRANSPORTER_2"/>
    <property type="match status" value="2"/>
</dbReference>
<evidence type="ECO:0000256" key="5">
    <source>
        <dbReference type="ARBA" id="ARBA00022989"/>
    </source>
</evidence>